<gene>
    <name evidence="12" type="primary">PDPK1_1</name>
    <name evidence="12" type="ORF">HK100_003863</name>
</gene>
<evidence type="ECO:0000313" key="12">
    <source>
        <dbReference type="EMBL" id="KAJ3143185.1"/>
    </source>
</evidence>
<dbReference type="PANTHER" id="PTHR24356">
    <property type="entry name" value="SERINE/THREONINE-PROTEIN KINASE"/>
    <property type="match status" value="1"/>
</dbReference>
<dbReference type="GO" id="GO:0035556">
    <property type="term" value="P:intracellular signal transduction"/>
    <property type="evidence" value="ECO:0007669"/>
    <property type="project" value="TreeGrafter"/>
</dbReference>
<dbReference type="Gene3D" id="1.10.510.10">
    <property type="entry name" value="Transferase(Phosphotransferase) domain 1"/>
    <property type="match status" value="1"/>
</dbReference>
<dbReference type="Proteomes" id="UP001211907">
    <property type="component" value="Unassembled WGS sequence"/>
</dbReference>
<dbReference type="InterPro" id="IPR011009">
    <property type="entry name" value="Kinase-like_dom_sf"/>
</dbReference>
<feature type="binding site" evidence="9">
    <location>
        <position position="61"/>
    </location>
    <ligand>
        <name>ATP</name>
        <dbReference type="ChEBI" id="CHEBI:30616"/>
    </ligand>
</feature>
<keyword evidence="6 9" id="KW-0067">ATP-binding</keyword>
<dbReference type="SMART" id="SM00220">
    <property type="entry name" value="S_TKc"/>
    <property type="match status" value="1"/>
</dbReference>
<evidence type="ECO:0000256" key="5">
    <source>
        <dbReference type="ARBA" id="ARBA00022777"/>
    </source>
</evidence>
<dbReference type="InterPro" id="IPR008271">
    <property type="entry name" value="Ser/Thr_kinase_AS"/>
</dbReference>
<accession>A0AAD5XIP1</accession>
<dbReference type="InterPro" id="IPR050236">
    <property type="entry name" value="Ser_Thr_kinase_AGC"/>
</dbReference>
<dbReference type="SUPFAM" id="SSF56112">
    <property type="entry name" value="Protein kinase-like (PK-like)"/>
    <property type="match status" value="1"/>
</dbReference>
<evidence type="ECO:0000256" key="1">
    <source>
        <dbReference type="ARBA" id="ARBA00012513"/>
    </source>
</evidence>
<organism evidence="12 13">
    <name type="scientific">Physocladia obscura</name>
    <dbReference type="NCBI Taxonomy" id="109957"/>
    <lineage>
        <taxon>Eukaryota</taxon>
        <taxon>Fungi</taxon>
        <taxon>Fungi incertae sedis</taxon>
        <taxon>Chytridiomycota</taxon>
        <taxon>Chytridiomycota incertae sedis</taxon>
        <taxon>Chytridiomycetes</taxon>
        <taxon>Chytridiales</taxon>
        <taxon>Chytriomycetaceae</taxon>
        <taxon>Physocladia</taxon>
    </lineage>
</organism>
<dbReference type="PROSITE" id="PS00108">
    <property type="entry name" value="PROTEIN_KINASE_ST"/>
    <property type="match status" value="1"/>
</dbReference>
<evidence type="ECO:0000256" key="3">
    <source>
        <dbReference type="ARBA" id="ARBA00022679"/>
    </source>
</evidence>
<dbReference type="InterPro" id="IPR017441">
    <property type="entry name" value="Protein_kinase_ATP_BS"/>
</dbReference>
<name>A0AAD5XIP1_9FUNG</name>
<evidence type="ECO:0000313" key="13">
    <source>
        <dbReference type="Proteomes" id="UP001211907"/>
    </source>
</evidence>
<dbReference type="PROSITE" id="PS00107">
    <property type="entry name" value="PROTEIN_KINASE_ATP"/>
    <property type="match status" value="1"/>
</dbReference>
<dbReference type="Gene3D" id="3.30.200.20">
    <property type="entry name" value="Phosphorylase Kinase, domain 1"/>
    <property type="match status" value="1"/>
</dbReference>
<evidence type="ECO:0000256" key="4">
    <source>
        <dbReference type="ARBA" id="ARBA00022741"/>
    </source>
</evidence>
<comment type="similarity">
    <text evidence="10">Belongs to the protein kinase superfamily.</text>
</comment>
<dbReference type="GO" id="GO:0005524">
    <property type="term" value="F:ATP binding"/>
    <property type="evidence" value="ECO:0007669"/>
    <property type="project" value="UniProtKB-UniRule"/>
</dbReference>
<evidence type="ECO:0000256" key="2">
    <source>
        <dbReference type="ARBA" id="ARBA00022527"/>
    </source>
</evidence>
<proteinExistence type="inferred from homology"/>
<evidence type="ECO:0000256" key="6">
    <source>
        <dbReference type="ARBA" id="ARBA00022840"/>
    </source>
</evidence>
<keyword evidence="3" id="KW-0808">Transferase</keyword>
<keyword evidence="13" id="KW-1185">Reference proteome</keyword>
<comment type="catalytic activity">
    <reaction evidence="8">
        <text>L-seryl-[protein] + ATP = O-phospho-L-seryl-[protein] + ADP + H(+)</text>
        <dbReference type="Rhea" id="RHEA:17989"/>
        <dbReference type="Rhea" id="RHEA-COMP:9863"/>
        <dbReference type="Rhea" id="RHEA-COMP:11604"/>
        <dbReference type="ChEBI" id="CHEBI:15378"/>
        <dbReference type="ChEBI" id="CHEBI:29999"/>
        <dbReference type="ChEBI" id="CHEBI:30616"/>
        <dbReference type="ChEBI" id="CHEBI:83421"/>
        <dbReference type="ChEBI" id="CHEBI:456216"/>
        <dbReference type="EC" id="2.7.11.1"/>
    </reaction>
</comment>
<dbReference type="Pfam" id="PF00069">
    <property type="entry name" value="Pkinase"/>
    <property type="match status" value="1"/>
</dbReference>
<feature type="domain" description="Protein kinase" evidence="11">
    <location>
        <begin position="23"/>
        <end position="283"/>
    </location>
</feature>
<evidence type="ECO:0000256" key="7">
    <source>
        <dbReference type="ARBA" id="ARBA00047899"/>
    </source>
</evidence>
<dbReference type="PROSITE" id="PS50011">
    <property type="entry name" value="PROTEIN_KINASE_DOM"/>
    <property type="match status" value="1"/>
</dbReference>
<keyword evidence="2 10" id="KW-0723">Serine/threonine-protein kinase</keyword>
<dbReference type="PANTHER" id="PTHR24356:SF163">
    <property type="entry name" value="3-PHOSPHOINOSITIDE-DEPENDENT PROTEIN KINASE 1-RELATED"/>
    <property type="match status" value="1"/>
</dbReference>
<dbReference type="GO" id="GO:0004674">
    <property type="term" value="F:protein serine/threonine kinase activity"/>
    <property type="evidence" value="ECO:0007669"/>
    <property type="project" value="UniProtKB-KW"/>
</dbReference>
<sequence length="443" mass="49061">MQNQQLPHSNAATAARKPQPKDFSFGRILGEGSYATVVAASEKATGRLFAIKILDQKFIIKEKKIKYVFIERDALNATNHPFIVKSATSLYFAMEFAPNGDLLELMKTRVFSPKAIKFYTAEIIVAVEYLHSCGILHRDIKPENVLISVGYHIKLCDFGSAKLPPKPGDSQQPLSSPSEVSEQTSSASFVGTAEYCPPELLSEHAASPASDIWAIACIFFYLNLKRPPFKGGNDYQTFQTILALKYELPETFDVEARKVIERVLVLDPATRATIPEIKSMAHFATIKDWSTLHLQNAPELPRIPADGDNKDRFTNDELAEWYGRGLNISDTVSRNAAGSGVGTVQSMSEDIFEDADSSADSLRYPYEVEDGVDSEIEAPTFVQEVLAVDPKLQREEALHNQRSSVLAPLLKDDELVVMVGTVARRKGLFSRKVGLMLTDLPSE</sequence>
<evidence type="ECO:0000259" key="11">
    <source>
        <dbReference type="PROSITE" id="PS50011"/>
    </source>
</evidence>
<protein>
    <recommendedName>
        <fullName evidence="1">non-specific serine/threonine protein kinase</fullName>
        <ecNumber evidence="1">2.7.11.1</ecNumber>
    </recommendedName>
</protein>
<evidence type="ECO:0000256" key="10">
    <source>
        <dbReference type="RuleBase" id="RU000304"/>
    </source>
</evidence>
<dbReference type="EMBL" id="JADGJH010000002">
    <property type="protein sequence ID" value="KAJ3143185.1"/>
    <property type="molecule type" value="Genomic_DNA"/>
</dbReference>
<comment type="caution">
    <text evidence="12">The sequence shown here is derived from an EMBL/GenBank/DDBJ whole genome shotgun (WGS) entry which is preliminary data.</text>
</comment>
<evidence type="ECO:0000256" key="8">
    <source>
        <dbReference type="ARBA" id="ARBA00048679"/>
    </source>
</evidence>
<comment type="catalytic activity">
    <reaction evidence="7">
        <text>L-threonyl-[protein] + ATP = O-phospho-L-threonyl-[protein] + ADP + H(+)</text>
        <dbReference type="Rhea" id="RHEA:46608"/>
        <dbReference type="Rhea" id="RHEA-COMP:11060"/>
        <dbReference type="Rhea" id="RHEA-COMP:11605"/>
        <dbReference type="ChEBI" id="CHEBI:15378"/>
        <dbReference type="ChEBI" id="CHEBI:30013"/>
        <dbReference type="ChEBI" id="CHEBI:30616"/>
        <dbReference type="ChEBI" id="CHEBI:61977"/>
        <dbReference type="ChEBI" id="CHEBI:456216"/>
        <dbReference type="EC" id="2.7.11.1"/>
    </reaction>
</comment>
<dbReference type="InterPro" id="IPR000719">
    <property type="entry name" value="Prot_kinase_dom"/>
</dbReference>
<keyword evidence="4 9" id="KW-0547">Nucleotide-binding</keyword>
<reference evidence="12" key="1">
    <citation type="submission" date="2020-05" db="EMBL/GenBank/DDBJ databases">
        <title>Phylogenomic resolution of chytrid fungi.</title>
        <authorList>
            <person name="Stajich J.E."/>
            <person name="Amses K."/>
            <person name="Simmons R."/>
            <person name="Seto K."/>
            <person name="Myers J."/>
            <person name="Bonds A."/>
            <person name="Quandt C.A."/>
            <person name="Barry K."/>
            <person name="Liu P."/>
            <person name="Grigoriev I."/>
            <person name="Longcore J.E."/>
            <person name="James T.Y."/>
        </authorList>
    </citation>
    <scope>NUCLEOTIDE SEQUENCE</scope>
    <source>
        <strain evidence="12">JEL0513</strain>
    </source>
</reference>
<dbReference type="AlphaFoldDB" id="A0AAD5XIP1"/>
<evidence type="ECO:0000256" key="9">
    <source>
        <dbReference type="PROSITE-ProRule" id="PRU10141"/>
    </source>
</evidence>
<dbReference type="EC" id="2.7.11.1" evidence="1"/>
<keyword evidence="5 12" id="KW-0418">Kinase</keyword>